<sequence>MNFVYSLFLQRTGEELSQFDNRISNMLPVAAGLVFFDMRNYRNDNGEFNVYIEWNEELNSILNDRLPSGGYFIKATRKQARQLEEKTGGIPVYMKLVAHEGRLYPYRTYVMWNGRPFSVEFNGNILIPVDYKKKAENVRIQGSQNGGKGNRTDVSGSQMSSQRSLFGTSQSKILAGSQHGTFVGSEREFWTSSSRPWMYEWEYENGSQRSLLGGSQRSLFRTSQRGNFFGSQGRFWGTSQQGFLFGSQREFLTGSNRGFFFGSRNGFFYGSNRGYLTGSNREFWTSSNRPWMYEWEYENGSQRGFLAGSRYTPTFYQATDGGADDYDIPHWYYMPPEWQLINRSKRPCSRKGGNSTFGYGLDLI</sequence>
<dbReference type="AlphaFoldDB" id="A0A8I0AMG4"/>
<comment type="caution">
    <text evidence="2">The sequence shown here is derived from an EMBL/GenBank/DDBJ whole genome shotgun (WGS) entry which is preliminary data.</text>
</comment>
<feature type="region of interest" description="Disordered" evidence="1">
    <location>
        <begin position="141"/>
        <end position="161"/>
    </location>
</feature>
<dbReference type="Proteomes" id="UP000615234">
    <property type="component" value="Unassembled WGS sequence"/>
</dbReference>
<proteinExistence type="predicted"/>
<dbReference type="RefSeq" id="WP_186847239.1">
    <property type="nucleotide sequence ID" value="NZ_JACOOX010000001.1"/>
</dbReference>
<evidence type="ECO:0000256" key="1">
    <source>
        <dbReference type="SAM" id="MobiDB-lite"/>
    </source>
</evidence>
<protein>
    <submittedName>
        <fullName evidence="2">Uncharacterized protein</fullName>
    </submittedName>
</protein>
<keyword evidence="3" id="KW-1185">Reference proteome</keyword>
<organism evidence="2 3">
    <name type="scientific">Coprococcus hominis</name>
    <name type="common">ex Liu et al. 2022</name>
    <dbReference type="NCBI Taxonomy" id="2763039"/>
    <lineage>
        <taxon>Bacteria</taxon>
        <taxon>Bacillati</taxon>
        <taxon>Bacillota</taxon>
        <taxon>Clostridia</taxon>
        <taxon>Lachnospirales</taxon>
        <taxon>Lachnospiraceae</taxon>
        <taxon>Coprococcus</taxon>
    </lineage>
</organism>
<feature type="compositionally biased region" description="Polar residues" evidence="1">
    <location>
        <begin position="152"/>
        <end position="161"/>
    </location>
</feature>
<gene>
    <name evidence="2" type="ORF">H8S09_01220</name>
</gene>
<dbReference type="EMBL" id="JACOOX010000001">
    <property type="protein sequence ID" value="MBC5661522.1"/>
    <property type="molecule type" value="Genomic_DNA"/>
</dbReference>
<accession>A0A8I0AMG4</accession>
<evidence type="ECO:0000313" key="2">
    <source>
        <dbReference type="EMBL" id="MBC5661522.1"/>
    </source>
</evidence>
<reference evidence="2 3" key="1">
    <citation type="submission" date="2020-08" db="EMBL/GenBank/DDBJ databases">
        <title>Genome public.</title>
        <authorList>
            <person name="Liu C."/>
            <person name="Sun Q."/>
        </authorList>
    </citation>
    <scope>NUCLEOTIDE SEQUENCE [LARGE SCALE GENOMIC DNA]</scope>
    <source>
        <strain evidence="2 3">NSJ-10</strain>
    </source>
</reference>
<evidence type="ECO:0000313" key="3">
    <source>
        <dbReference type="Proteomes" id="UP000615234"/>
    </source>
</evidence>
<name>A0A8I0AMG4_9FIRM</name>